<reference evidence="4 5" key="1">
    <citation type="submission" date="2020-02" db="EMBL/GenBank/DDBJ databases">
        <title>Genome sequence of Roseobacter ponti.</title>
        <authorList>
            <person name="Hollensteiner J."/>
            <person name="Schneider D."/>
            <person name="Poehlein A."/>
            <person name="Daniel R."/>
        </authorList>
    </citation>
    <scope>NUCLEOTIDE SEQUENCE [LARGE SCALE GENOMIC DNA]</scope>
    <source>
        <strain evidence="4 5">DSM 106830</strain>
    </source>
</reference>
<dbReference type="InterPro" id="IPR015919">
    <property type="entry name" value="Cadherin-like_sf"/>
</dbReference>
<dbReference type="Gene3D" id="2.60.40.3440">
    <property type="match status" value="3"/>
</dbReference>
<evidence type="ECO:0000256" key="1">
    <source>
        <dbReference type="SAM" id="MobiDB-lite"/>
    </source>
</evidence>
<dbReference type="KEGG" id="rpon:G3256_10760"/>
<name>A0A858SXK1_9RHOB</name>
<dbReference type="GO" id="GO:0005509">
    <property type="term" value="F:calcium ion binding"/>
    <property type="evidence" value="ECO:0007669"/>
    <property type="project" value="InterPro"/>
</dbReference>
<dbReference type="PRINTS" id="PR00313">
    <property type="entry name" value="CABNDNGRPT"/>
</dbReference>
<dbReference type="PROSITE" id="PS50268">
    <property type="entry name" value="CADHERIN_2"/>
    <property type="match status" value="2"/>
</dbReference>
<dbReference type="InterPro" id="IPR002035">
    <property type="entry name" value="VWF_A"/>
</dbReference>
<dbReference type="PANTHER" id="PTHR38731:SF1">
    <property type="entry name" value="FECR PROTEIN DOMAIN-CONTAINING PROTEIN"/>
    <property type="match status" value="1"/>
</dbReference>
<evidence type="ECO:0000259" key="2">
    <source>
        <dbReference type="PROSITE" id="PS50234"/>
    </source>
</evidence>
<dbReference type="Gene3D" id="3.40.50.410">
    <property type="entry name" value="von Willebrand factor, type A domain"/>
    <property type="match status" value="1"/>
</dbReference>
<dbReference type="SUPFAM" id="SSF49313">
    <property type="entry name" value="Cadherin-like"/>
    <property type="match status" value="1"/>
</dbReference>
<dbReference type="Pfam" id="PF17803">
    <property type="entry name" value="Cadherin_4"/>
    <property type="match status" value="1"/>
</dbReference>
<dbReference type="Gene3D" id="2.60.40.10">
    <property type="entry name" value="Immunoglobulins"/>
    <property type="match status" value="1"/>
</dbReference>
<dbReference type="SMART" id="SM00327">
    <property type="entry name" value="VWA"/>
    <property type="match status" value="1"/>
</dbReference>
<dbReference type="PROSITE" id="PS00330">
    <property type="entry name" value="HEMOLYSIN_CALCIUM"/>
    <property type="match status" value="1"/>
</dbReference>
<dbReference type="InterPro" id="IPR036465">
    <property type="entry name" value="vWFA_dom_sf"/>
</dbReference>
<feature type="domain" description="VWFA" evidence="2">
    <location>
        <begin position="907"/>
        <end position="1055"/>
    </location>
</feature>
<dbReference type="Pfam" id="PF04773">
    <property type="entry name" value="FecR"/>
    <property type="match status" value="1"/>
</dbReference>
<dbReference type="NCBIfam" id="NF012211">
    <property type="entry name" value="tand_rpt_95"/>
    <property type="match status" value="3"/>
</dbReference>
<dbReference type="NCBIfam" id="TIGR01965">
    <property type="entry name" value="VCBS_repeat"/>
    <property type="match status" value="2"/>
</dbReference>
<dbReference type="RefSeq" id="WP_169640823.1">
    <property type="nucleotide sequence ID" value="NZ_CP048788.1"/>
</dbReference>
<dbReference type="PROSITE" id="PS50234">
    <property type="entry name" value="VWFA"/>
    <property type="match status" value="1"/>
</dbReference>
<dbReference type="EMBL" id="CP048788">
    <property type="protein sequence ID" value="QJF51606.1"/>
    <property type="molecule type" value="Genomic_DNA"/>
</dbReference>
<dbReference type="Pfam" id="PF17963">
    <property type="entry name" value="Big_9"/>
    <property type="match status" value="3"/>
</dbReference>
<dbReference type="Pfam" id="PF00092">
    <property type="entry name" value="VWA"/>
    <property type="match status" value="1"/>
</dbReference>
<organism evidence="4 5">
    <name type="scientific">Roseobacter ponti</name>
    <dbReference type="NCBI Taxonomy" id="1891787"/>
    <lineage>
        <taxon>Bacteria</taxon>
        <taxon>Pseudomonadati</taxon>
        <taxon>Pseudomonadota</taxon>
        <taxon>Alphaproteobacteria</taxon>
        <taxon>Rhodobacterales</taxon>
        <taxon>Roseobacteraceae</taxon>
        <taxon>Roseobacter</taxon>
    </lineage>
</organism>
<dbReference type="InterPro" id="IPR002126">
    <property type="entry name" value="Cadherin-like_dom"/>
</dbReference>
<dbReference type="SUPFAM" id="SSF53300">
    <property type="entry name" value="vWA-like"/>
    <property type="match status" value="1"/>
</dbReference>
<dbReference type="InterPro" id="IPR006860">
    <property type="entry name" value="FecR"/>
</dbReference>
<dbReference type="InterPro" id="IPR013783">
    <property type="entry name" value="Ig-like_fold"/>
</dbReference>
<feature type="compositionally biased region" description="Polar residues" evidence="1">
    <location>
        <begin position="1"/>
        <end position="11"/>
    </location>
</feature>
<dbReference type="PANTHER" id="PTHR38731">
    <property type="entry name" value="LIPL45-RELATED LIPOPROTEIN-RELATED"/>
    <property type="match status" value="1"/>
</dbReference>
<protein>
    <submittedName>
        <fullName evidence="4">Tandem-95 repeat protein</fullName>
    </submittedName>
</protein>
<proteinExistence type="predicted"/>
<evidence type="ECO:0000313" key="4">
    <source>
        <dbReference type="EMBL" id="QJF51606.1"/>
    </source>
</evidence>
<dbReference type="InterPro" id="IPR001343">
    <property type="entry name" value="Hemolysn_Ca-bd"/>
</dbReference>
<sequence length="1377" mass="138565">MSLQISENIQSGPAPLTPEPDASGHIVVPDAAQLFSGAFSRSGNDLTISYDGVPDVYLPGYFAASPPAGLFAPDGAVLRGDLVELLAGPLTPGQYAQAGAAQTGAAAAIGQVETAEGETTVQRADGTVETLQVGTKVFQQDVLITGDGASVSVTFVDGTIFTLSSASRMVIDELIFDPDANDNSGSFSLIQGGFVFIAGQVAKTGGMEVSTPSSTMGIRGTTVLVSVGTDAGVVTSEITLTRDPDGDVGQIEVFDLQGNLLANISGTDVKWLVSSNGESREVPRTLDDDASDNLLIAEAFAAFRSAVNRVEAGDTFVSLGDAGGQSATGSDGGGAGTDLEVDSIDEADTIEQPPDIQGDDAEDFTPFDEGLNLLEEPSEPPVILVSGPEDATAAAAITGSVSVISGGVAGVTFAITSAPGNGTASLNPDGTFDFVPDPDFNGTDTFTVTATDAAGGAVEGFVIVTVLPVNDAPQTTDQSTGVSEDNAVIGVIAASDIDGDLLTFSITATPSNGAVALQTDGTYSYTPDADFAGTDSFTVRVTDPAGDFADATVSVTVSALPDVPVVVVTSSTTTGALTDGAGPVIAEGTLVAEDADADAVLVWSGAGSSAFGSFSIAANGDWTYALDAVAAVSLGGGEVVTETYTATVTDDTGATADQVVTITLTGTDDLPVITSTAADASGAVPEGSEDVTVSGQITATDPDTGGSAVWSVGAVAVAYGSFTLLADGTWSYTLDNLAADPLDLGETVTETLTALATDITGQQVTETVSVVITGTNDTPELVPVSVFETVDGEAIGGTLTASDVDGAGTLTFSVTIGPDDGTVTLSPDGIFSYTPDPGFLGIERITYQVDDGAGGVSTARLDIVVENSDASGDDNVSIGLSTGATAETAAGAVAIDVVETAATNAVNVVFVLDSSGSISPADWESLLGAVGSAVDILRDQFDGSTTTVDVQLISFSSTSTATAIYDLNDPGLPGAVSTLPYLGVGTNWKDALLTAGDFLLSEPAVETNYLIFFTDGQPNSAGWESAVDALRNPADGREPVIINAFGIGDVVFDELLLVDPGAQELSSPDQLTEGLLDTALFNPQLVSLEVELEVDGGPVQIIADETSDALIVEGVDYELPLASIENIAALLGDVNRVNVRAKFSTDSNDDTIEIDLFSSDEIGKAADAQDIAGLSGADLLFGSDQADTISGAGGNDVILGYDGDDLINGGTGDDVILAGAGDDTIEVTDAPSGTEIIDGGAGRDTLFLGDVGDINAVLASLDLTDIEVIDMDNGQNDTLTLSLADVVDLSSTADESLEDLLAAALPESATILGNAGDAVSFEVAAGDALNQVAGPGVTDADGNALTIYQYVGGAGEVLATLAIDSDVVVTASDGATV</sequence>
<dbReference type="SUPFAM" id="SSF51120">
    <property type="entry name" value="beta-Roll"/>
    <property type="match status" value="1"/>
</dbReference>
<accession>A0A858SXK1</accession>
<dbReference type="GO" id="GO:0007156">
    <property type="term" value="P:homophilic cell adhesion via plasma membrane adhesion molecules"/>
    <property type="evidence" value="ECO:0007669"/>
    <property type="project" value="InterPro"/>
</dbReference>
<dbReference type="Gene3D" id="2.150.10.10">
    <property type="entry name" value="Serralysin-like metalloprotease, C-terminal"/>
    <property type="match status" value="1"/>
</dbReference>
<gene>
    <name evidence="4" type="ORF">G3256_10760</name>
</gene>
<evidence type="ECO:0000313" key="5">
    <source>
        <dbReference type="Proteomes" id="UP000503308"/>
    </source>
</evidence>
<keyword evidence="5" id="KW-1185">Reference proteome</keyword>
<feature type="domain" description="Cadherin" evidence="3">
    <location>
        <begin position="778"/>
        <end position="922"/>
    </location>
</feature>
<dbReference type="InterPro" id="IPR011049">
    <property type="entry name" value="Serralysin-like_metalloprot_C"/>
</dbReference>
<dbReference type="GO" id="GO:0016020">
    <property type="term" value="C:membrane"/>
    <property type="evidence" value="ECO:0007669"/>
    <property type="project" value="InterPro"/>
</dbReference>
<dbReference type="InterPro" id="IPR040853">
    <property type="entry name" value="RapA2_cadherin-like"/>
</dbReference>
<dbReference type="Proteomes" id="UP000503308">
    <property type="component" value="Chromosome"/>
</dbReference>
<dbReference type="Pfam" id="PF00353">
    <property type="entry name" value="HemolysinCabind"/>
    <property type="match status" value="3"/>
</dbReference>
<dbReference type="InterPro" id="IPR010221">
    <property type="entry name" value="VCBS_dom"/>
</dbReference>
<feature type="domain" description="Cadherin" evidence="3">
    <location>
        <begin position="676"/>
        <end position="785"/>
    </location>
</feature>
<evidence type="ECO:0000259" key="3">
    <source>
        <dbReference type="PROSITE" id="PS50268"/>
    </source>
</evidence>
<dbReference type="InterPro" id="IPR018511">
    <property type="entry name" value="Hemolysin-typ_Ca-bd_CS"/>
</dbReference>
<feature type="region of interest" description="Disordered" evidence="1">
    <location>
        <begin position="1"/>
        <end position="23"/>
    </location>
</feature>